<dbReference type="Gene3D" id="3.40.50.300">
    <property type="entry name" value="P-loop containing nucleotide triphosphate hydrolases"/>
    <property type="match status" value="2"/>
</dbReference>
<dbReference type="Pfam" id="PF01935">
    <property type="entry name" value="DUF87"/>
    <property type="match status" value="1"/>
</dbReference>
<dbReference type="InterPro" id="IPR008571">
    <property type="entry name" value="HerA-like"/>
</dbReference>
<dbReference type="InterPro" id="IPR002789">
    <property type="entry name" value="HerA_central"/>
</dbReference>
<evidence type="ECO:0000259" key="2">
    <source>
        <dbReference type="Pfam" id="PF01935"/>
    </source>
</evidence>
<evidence type="ECO:0000313" key="4">
    <source>
        <dbReference type="Proteomes" id="UP000033054"/>
    </source>
</evidence>
<dbReference type="PANTHER" id="PTHR42957:SF1">
    <property type="entry name" value="HELICASE MJ1565-RELATED"/>
    <property type="match status" value="1"/>
</dbReference>
<dbReference type="SUPFAM" id="SSF52540">
    <property type="entry name" value="P-loop containing nucleoside triphosphate hydrolases"/>
    <property type="match status" value="1"/>
</dbReference>
<feature type="compositionally biased region" description="Basic and acidic residues" evidence="1">
    <location>
        <begin position="102"/>
        <end position="113"/>
    </location>
</feature>
<dbReference type="KEGG" id="srd:SD10_24610"/>
<dbReference type="InterPro" id="IPR027417">
    <property type="entry name" value="P-loop_NTPase"/>
</dbReference>
<dbReference type="OrthoDB" id="9806951at2"/>
<dbReference type="PANTHER" id="PTHR42957">
    <property type="entry name" value="HELICASE MJ1565-RELATED"/>
    <property type="match status" value="1"/>
</dbReference>
<dbReference type="STRING" id="1379870.SD10_24610"/>
<dbReference type="PATRIC" id="fig|1379870.5.peg.5324"/>
<sequence length="684" mass="76604">MLNHLNQIAGDNDLVKLLGDFNKTFVGYVYGMRFDEVLVLTNDAWKHGVDGIPHNSFLIAAGFNPEKFHNADNIDKEVLLLRVLEPASLPQDGDFVRTRIEHHQRRTADEKLPGDINDGMDPITHAELQTGGLRCRILGTFYMQDGKLRLGSDIENFMTLSRLRAYKPMGNALKTIVNHVNPEVKQKAEDDSRKAGFNSIPSPINIGTVRYTSTARMHRAKTEDLVDVQIQPSDFLARRTAVLGMTRTGKSNTVKTTVSAVALAALTDGIKIGQLIFDINGEYANATSQDDGSSIADVFSNTVCYRAIDTPDRQHFRDLRINFYEQPNIALGLLEQLSRETRGNAQDITTFLTSSLDEPDPREHSPHNRWQVRRAVFYCVLHAAHYPSPKNFKVEFPVSQQVVNLVQVQLPADFPSTISRGNNQQFYQLTLDQATVWFTAARQVNRASPLPSSSGRGWVDSSLEAYLNILVNESSGGTYIRGYRQLQEYVDYHSNSRQGDVVQEILGLLYDGQIVILDLSAGPVSIRETLSKRVAVAVFNRQFDVLNSGAQPINIVIYVEEAHNLIGRDAKLTDTWPRIAKEGAKAKIAFVYATQEPSSVHPNILANTENWFVTHLNNDDELRSLGKFYDFGDFLRSLKSAQDVGFARIKTLSAPFVIPTQINRFTPSEIKEEIIKINSQNGKI</sequence>
<dbReference type="Proteomes" id="UP000033054">
    <property type="component" value="Chromosome"/>
</dbReference>
<dbReference type="HOGENOM" id="CLU_412596_0_0_10"/>
<dbReference type="AlphaFoldDB" id="A0A0E3V9E8"/>
<protein>
    <submittedName>
        <fullName evidence="3">ATPase</fullName>
    </submittedName>
</protein>
<feature type="region of interest" description="Disordered" evidence="1">
    <location>
        <begin position="102"/>
        <end position="121"/>
    </location>
</feature>
<evidence type="ECO:0000313" key="3">
    <source>
        <dbReference type="EMBL" id="AKD57607.1"/>
    </source>
</evidence>
<proteinExistence type="predicted"/>
<dbReference type="EMBL" id="CP010429">
    <property type="protein sequence ID" value="AKD57607.1"/>
    <property type="molecule type" value="Genomic_DNA"/>
</dbReference>
<feature type="domain" description="Helicase HerA central" evidence="2">
    <location>
        <begin position="219"/>
        <end position="319"/>
    </location>
</feature>
<gene>
    <name evidence="3" type="ORF">SD10_24610</name>
</gene>
<evidence type="ECO:0000256" key="1">
    <source>
        <dbReference type="SAM" id="MobiDB-lite"/>
    </source>
</evidence>
<name>A0A0E3V9E8_9BACT</name>
<reference evidence="3 4" key="1">
    <citation type="journal article" date="2014" name="Curr. Microbiol.">
        <title>Spirosoma radiotolerans sp. nov., a gamma-radiation-resistant bacterium isolated from gamma ray-irradiated soil.</title>
        <authorList>
            <person name="Lee J.J."/>
            <person name="Srinivasan S."/>
            <person name="Lim S."/>
            <person name="Joe M."/>
            <person name="Im S."/>
            <person name="Bae S.I."/>
            <person name="Park K.R."/>
            <person name="Han J.H."/>
            <person name="Park S.H."/>
            <person name="Joo B.M."/>
            <person name="Park S.J."/>
            <person name="Kim M.K."/>
        </authorList>
    </citation>
    <scope>NUCLEOTIDE SEQUENCE [LARGE SCALE GENOMIC DNA]</scope>
    <source>
        <strain evidence="3 4">DG5A</strain>
    </source>
</reference>
<keyword evidence="4" id="KW-1185">Reference proteome</keyword>
<dbReference type="RefSeq" id="WP_046577591.1">
    <property type="nucleotide sequence ID" value="NZ_CP010429.1"/>
</dbReference>
<accession>A0A0E3V9E8</accession>
<organism evidence="3 4">
    <name type="scientific">Spirosoma radiotolerans</name>
    <dbReference type="NCBI Taxonomy" id="1379870"/>
    <lineage>
        <taxon>Bacteria</taxon>
        <taxon>Pseudomonadati</taxon>
        <taxon>Bacteroidota</taxon>
        <taxon>Cytophagia</taxon>
        <taxon>Cytophagales</taxon>
        <taxon>Cytophagaceae</taxon>
        <taxon>Spirosoma</taxon>
    </lineage>
</organism>